<dbReference type="Gene3D" id="3.30.1150.10">
    <property type="match status" value="1"/>
</dbReference>
<dbReference type="SUPFAM" id="SSF74653">
    <property type="entry name" value="TolA/TonB C-terminal domain"/>
    <property type="match status" value="1"/>
</dbReference>
<dbReference type="InterPro" id="IPR037682">
    <property type="entry name" value="TonB_C"/>
</dbReference>
<dbReference type="InterPro" id="IPR006260">
    <property type="entry name" value="TonB/TolA_C"/>
</dbReference>
<dbReference type="Pfam" id="PF03544">
    <property type="entry name" value="TonB_C"/>
    <property type="match status" value="1"/>
</dbReference>
<evidence type="ECO:0000256" key="3">
    <source>
        <dbReference type="ARBA" id="ARBA00022989"/>
    </source>
</evidence>
<keyword evidence="2" id="KW-0812">Transmembrane</keyword>
<keyword evidence="3" id="KW-1133">Transmembrane helix</keyword>
<protein>
    <submittedName>
        <fullName evidence="6">TonB family protein</fullName>
    </submittedName>
</protein>
<dbReference type="SUPFAM" id="SSF82185">
    <property type="entry name" value="Histone H3 K4-specific methyltransferase SET7/9 N-terminal domain"/>
    <property type="match status" value="1"/>
</dbReference>
<dbReference type="Gene3D" id="2.20.110.10">
    <property type="entry name" value="Histone H3 K4-specific methyltransferase SET7/9 N-terminal domain"/>
    <property type="match status" value="1"/>
</dbReference>
<name>A0ABW5Y864_9SPHI</name>
<gene>
    <name evidence="6" type="ORF">ACFS5N_01150</name>
</gene>
<comment type="subcellular location">
    <subcellularLocation>
        <location evidence="1">Membrane</location>
        <topology evidence="1">Single-pass membrane protein</topology>
    </subcellularLocation>
</comment>
<evidence type="ECO:0000256" key="4">
    <source>
        <dbReference type="ARBA" id="ARBA00023136"/>
    </source>
</evidence>
<keyword evidence="4" id="KW-0472">Membrane</keyword>
<dbReference type="Proteomes" id="UP001597557">
    <property type="component" value="Unassembled WGS sequence"/>
</dbReference>
<sequence length="296" mass="33407">MISEPDQDSRLYNVQEFYKDKTPKLIGKSKTNKEITYEGLVKTFYPSGKKHELIDYLDGIKIGDSYEYYPNGKIYTHTKYIADKNNYNQLLLDCRDSTGNVLAADGEGKWRIYSGNFAFVFEEGPVKGGAKEGEWKGNNGDKSHNITFTEQYSNGELKSGSSVYADDNQTYTYNTRYVDAEFPGGLKALDRYVSDNGRYPSAERVSHSAGNVMLEFSVSTDGTITDCKVTESPNLAFSEEAKRLFKASPKWKPATAFGRPLTQIRKTPVTFGFSARNDYYITIGEIDKGNFVFHTY</sequence>
<keyword evidence="7" id="KW-1185">Reference proteome</keyword>
<comment type="caution">
    <text evidence="6">The sequence shown here is derived from an EMBL/GenBank/DDBJ whole genome shotgun (WGS) entry which is preliminary data.</text>
</comment>
<evidence type="ECO:0000259" key="5">
    <source>
        <dbReference type="PROSITE" id="PS52015"/>
    </source>
</evidence>
<proteinExistence type="predicted"/>
<evidence type="ECO:0000313" key="6">
    <source>
        <dbReference type="EMBL" id="MFD2871052.1"/>
    </source>
</evidence>
<evidence type="ECO:0000256" key="2">
    <source>
        <dbReference type="ARBA" id="ARBA00022692"/>
    </source>
</evidence>
<feature type="domain" description="TonB C-terminal" evidence="5">
    <location>
        <begin position="184"/>
        <end position="280"/>
    </location>
</feature>
<dbReference type="EMBL" id="JBHUPD010000001">
    <property type="protein sequence ID" value="MFD2871052.1"/>
    <property type="molecule type" value="Genomic_DNA"/>
</dbReference>
<organism evidence="6 7">
    <name type="scientific">Mucilaginibacter ximonensis</name>
    <dbReference type="NCBI Taxonomy" id="538021"/>
    <lineage>
        <taxon>Bacteria</taxon>
        <taxon>Pseudomonadati</taxon>
        <taxon>Bacteroidota</taxon>
        <taxon>Sphingobacteriia</taxon>
        <taxon>Sphingobacteriales</taxon>
        <taxon>Sphingobacteriaceae</taxon>
        <taxon>Mucilaginibacter</taxon>
    </lineage>
</organism>
<evidence type="ECO:0000313" key="7">
    <source>
        <dbReference type="Proteomes" id="UP001597557"/>
    </source>
</evidence>
<reference evidence="7" key="1">
    <citation type="journal article" date="2019" name="Int. J. Syst. Evol. Microbiol.">
        <title>The Global Catalogue of Microorganisms (GCM) 10K type strain sequencing project: providing services to taxonomists for standard genome sequencing and annotation.</title>
        <authorList>
            <consortium name="The Broad Institute Genomics Platform"/>
            <consortium name="The Broad Institute Genome Sequencing Center for Infectious Disease"/>
            <person name="Wu L."/>
            <person name="Ma J."/>
        </authorList>
    </citation>
    <scope>NUCLEOTIDE SEQUENCE [LARGE SCALE GENOMIC DNA]</scope>
    <source>
        <strain evidence="7">KCTC 22437</strain>
    </source>
</reference>
<dbReference type="RefSeq" id="WP_377181351.1">
    <property type="nucleotide sequence ID" value="NZ_JBHUPD010000001.1"/>
</dbReference>
<dbReference type="NCBIfam" id="TIGR01352">
    <property type="entry name" value="tonB_Cterm"/>
    <property type="match status" value="1"/>
</dbReference>
<accession>A0ABW5Y864</accession>
<dbReference type="PROSITE" id="PS52015">
    <property type="entry name" value="TONB_CTD"/>
    <property type="match status" value="1"/>
</dbReference>
<evidence type="ECO:0000256" key="1">
    <source>
        <dbReference type="ARBA" id="ARBA00004167"/>
    </source>
</evidence>